<gene>
    <name evidence="2" type="ORF">F2P45_33795</name>
</gene>
<keyword evidence="3" id="KW-1185">Reference proteome</keyword>
<dbReference type="InterPro" id="IPR000157">
    <property type="entry name" value="TIR_dom"/>
</dbReference>
<evidence type="ECO:0000313" key="2">
    <source>
        <dbReference type="EMBL" id="NHZ93932.1"/>
    </source>
</evidence>
<organism evidence="2 3">
    <name type="scientific">Massilia mucilaginosa</name>
    <dbReference type="NCBI Taxonomy" id="2609282"/>
    <lineage>
        <taxon>Bacteria</taxon>
        <taxon>Pseudomonadati</taxon>
        <taxon>Pseudomonadota</taxon>
        <taxon>Betaproteobacteria</taxon>
        <taxon>Burkholderiales</taxon>
        <taxon>Oxalobacteraceae</taxon>
        <taxon>Telluria group</taxon>
        <taxon>Massilia</taxon>
    </lineage>
</organism>
<protein>
    <submittedName>
        <fullName evidence="2">TIR domain-containing protein</fullName>
    </submittedName>
</protein>
<dbReference type="Gene3D" id="3.40.50.10140">
    <property type="entry name" value="Toll/interleukin-1 receptor homology (TIR) domain"/>
    <property type="match status" value="1"/>
</dbReference>
<name>A0ABX0P4C7_9BURK</name>
<feature type="domain" description="TIR" evidence="1">
    <location>
        <begin position="15"/>
        <end position="107"/>
    </location>
</feature>
<dbReference type="EMBL" id="WHJH01000122">
    <property type="protein sequence ID" value="NHZ93932.1"/>
    <property type="molecule type" value="Genomic_DNA"/>
</dbReference>
<accession>A0ABX0P4C7</accession>
<evidence type="ECO:0000313" key="3">
    <source>
        <dbReference type="Proteomes" id="UP000609726"/>
    </source>
</evidence>
<dbReference type="Proteomes" id="UP000609726">
    <property type="component" value="Unassembled WGS sequence"/>
</dbReference>
<sequence>MKNQQSKSYLQKTGFLCHSHKDRELAIGLQQWLKEQGMDLYIDWQDASMPETPDATTASRIRSVIRGADVFLFLATKDSMTSRWCPWELGFADGVKRDEQIAIIATRDASGNYYGNEYLQLYRRIDQNSAGNSLSWYQKGSQLPQSLRSF</sequence>
<evidence type="ECO:0000259" key="1">
    <source>
        <dbReference type="Pfam" id="PF13676"/>
    </source>
</evidence>
<comment type="caution">
    <text evidence="2">The sequence shown here is derived from an EMBL/GenBank/DDBJ whole genome shotgun (WGS) entry which is preliminary data.</text>
</comment>
<proteinExistence type="predicted"/>
<dbReference type="SUPFAM" id="SSF52200">
    <property type="entry name" value="Toll/Interleukin receptor TIR domain"/>
    <property type="match status" value="1"/>
</dbReference>
<dbReference type="Pfam" id="PF13676">
    <property type="entry name" value="TIR_2"/>
    <property type="match status" value="1"/>
</dbReference>
<dbReference type="InterPro" id="IPR035897">
    <property type="entry name" value="Toll_tir_struct_dom_sf"/>
</dbReference>
<reference evidence="2 3" key="1">
    <citation type="submission" date="2019-10" db="EMBL/GenBank/DDBJ databases">
        <title>Taxonomy of Antarctic Massilia spp.: description of Massilia rubra sp. nov., Massilia aquatica sp. nov., Massilia mucilaginosa sp. nov., Massilia frigida sp. nov. isolated from streams, lakes and regoliths.</title>
        <authorList>
            <person name="Holochova P."/>
            <person name="Sedlacek I."/>
            <person name="Kralova S."/>
            <person name="Maslanova I."/>
            <person name="Busse H.-J."/>
            <person name="Stankova E."/>
            <person name="Vrbovska V."/>
            <person name="Kovarovic V."/>
            <person name="Bartak M."/>
            <person name="Svec P."/>
            <person name="Pantucek R."/>
        </authorList>
    </citation>
    <scope>NUCLEOTIDE SEQUENCE [LARGE SCALE GENOMIC DNA]</scope>
    <source>
        <strain evidence="2 3">CCM 8733</strain>
    </source>
</reference>
<dbReference type="RefSeq" id="WP_166882611.1">
    <property type="nucleotide sequence ID" value="NZ_WHJH01000122.1"/>
</dbReference>